<evidence type="ECO:0000256" key="1">
    <source>
        <dbReference type="SAM" id="MobiDB-lite"/>
    </source>
</evidence>
<dbReference type="AlphaFoldDB" id="A0A5B7INA9"/>
<name>A0A5B7INA9_PORTR</name>
<keyword evidence="2" id="KW-0812">Transmembrane</keyword>
<evidence type="ECO:0000313" key="3">
    <source>
        <dbReference type="EMBL" id="MPC83136.1"/>
    </source>
</evidence>
<dbReference type="EMBL" id="VSRR010061643">
    <property type="protein sequence ID" value="MPC83136.1"/>
    <property type="molecule type" value="Genomic_DNA"/>
</dbReference>
<protein>
    <submittedName>
        <fullName evidence="3">Uncharacterized protein</fullName>
    </submittedName>
</protein>
<reference evidence="3 4" key="1">
    <citation type="submission" date="2019-05" db="EMBL/GenBank/DDBJ databases">
        <title>Another draft genome of Portunus trituberculatus and its Hox gene families provides insights of decapod evolution.</title>
        <authorList>
            <person name="Jeong J.-H."/>
            <person name="Song I."/>
            <person name="Kim S."/>
            <person name="Choi T."/>
            <person name="Kim D."/>
            <person name="Ryu S."/>
            <person name="Kim W."/>
        </authorList>
    </citation>
    <scope>NUCLEOTIDE SEQUENCE [LARGE SCALE GENOMIC DNA]</scope>
    <source>
        <tissue evidence="3">Muscle</tissue>
    </source>
</reference>
<evidence type="ECO:0000313" key="4">
    <source>
        <dbReference type="Proteomes" id="UP000324222"/>
    </source>
</evidence>
<feature type="region of interest" description="Disordered" evidence="1">
    <location>
        <begin position="32"/>
        <end position="58"/>
    </location>
</feature>
<keyword evidence="2" id="KW-1133">Transmembrane helix</keyword>
<sequence length="133" mass="14390">MQWAAVSTCLGEMRAPPQYVMFLLSLTPTTHGSTPSSTSFPPTTRPLSPHTPTMEDDEDTEIGGLMAVRLEMGLEVVLVVVLVLVLVLKGHHAHHNRGFLGDEVFRLCVEENTGAAVKGEGKCQVMECCVLGE</sequence>
<organism evidence="3 4">
    <name type="scientific">Portunus trituberculatus</name>
    <name type="common">Swimming crab</name>
    <name type="synonym">Neptunus trituberculatus</name>
    <dbReference type="NCBI Taxonomy" id="210409"/>
    <lineage>
        <taxon>Eukaryota</taxon>
        <taxon>Metazoa</taxon>
        <taxon>Ecdysozoa</taxon>
        <taxon>Arthropoda</taxon>
        <taxon>Crustacea</taxon>
        <taxon>Multicrustacea</taxon>
        <taxon>Malacostraca</taxon>
        <taxon>Eumalacostraca</taxon>
        <taxon>Eucarida</taxon>
        <taxon>Decapoda</taxon>
        <taxon>Pleocyemata</taxon>
        <taxon>Brachyura</taxon>
        <taxon>Eubrachyura</taxon>
        <taxon>Portunoidea</taxon>
        <taxon>Portunidae</taxon>
        <taxon>Portuninae</taxon>
        <taxon>Portunus</taxon>
    </lineage>
</organism>
<accession>A0A5B7INA9</accession>
<evidence type="ECO:0000256" key="2">
    <source>
        <dbReference type="SAM" id="Phobius"/>
    </source>
</evidence>
<feature type="transmembrane region" description="Helical" evidence="2">
    <location>
        <begin position="66"/>
        <end position="88"/>
    </location>
</feature>
<comment type="caution">
    <text evidence="3">The sequence shown here is derived from an EMBL/GenBank/DDBJ whole genome shotgun (WGS) entry which is preliminary data.</text>
</comment>
<proteinExistence type="predicted"/>
<gene>
    <name evidence="3" type="ORF">E2C01_077829</name>
</gene>
<feature type="compositionally biased region" description="Low complexity" evidence="1">
    <location>
        <begin position="32"/>
        <end position="48"/>
    </location>
</feature>
<keyword evidence="2" id="KW-0472">Membrane</keyword>
<dbReference type="Proteomes" id="UP000324222">
    <property type="component" value="Unassembled WGS sequence"/>
</dbReference>
<keyword evidence="4" id="KW-1185">Reference proteome</keyword>